<dbReference type="GO" id="GO:0006298">
    <property type="term" value="P:mismatch repair"/>
    <property type="evidence" value="ECO:0007669"/>
    <property type="project" value="TreeGrafter"/>
</dbReference>
<dbReference type="CDD" id="cd07182">
    <property type="entry name" value="RNase_HII_bacteria_HII_like"/>
    <property type="match status" value="1"/>
</dbReference>
<evidence type="ECO:0000256" key="15">
    <source>
        <dbReference type="PROSITE-ProRule" id="PRU01319"/>
    </source>
</evidence>
<dbReference type="STRING" id="1545044.SAMN05444276_101915"/>
<comment type="similarity">
    <text evidence="5 14 16">Belongs to the RNase HII family.</text>
</comment>
<dbReference type="EMBL" id="FNNA01000001">
    <property type="protein sequence ID" value="SDW41735.1"/>
    <property type="molecule type" value="Genomic_DNA"/>
</dbReference>
<evidence type="ECO:0000259" key="17">
    <source>
        <dbReference type="PROSITE" id="PS51975"/>
    </source>
</evidence>
<comment type="function">
    <text evidence="3 14 16">Endonuclease that specifically degrades the RNA of RNA-DNA hybrids.</text>
</comment>
<dbReference type="Pfam" id="PF01351">
    <property type="entry name" value="RNase_HII"/>
    <property type="match status" value="1"/>
</dbReference>
<dbReference type="SUPFAM" id="SSF53098">
    <property type="entry name" value="Ribonuclease H-like"/>
    <property type="match status" value="1"/>
</dbReference>
<evidence type="ECO:0000256" key="6">
    <source>
        <dbReference type="ARBA" id="ARBA00012180"/>
    </source>
</evidence>
<dbReference type="PROSITE" id="PS51975">
    <property type="entry name" value="RNASE_H_2"/>
    <property type="match status" value="1"/>
</dbReference>
<evidence type="ECO:0000256" key="5">
    <source>
        <dbReference type="ARBA" id="ARBA00007383"/>
    </source>
</evidence>
<dbReference type="InterPro" id="IPR012337">
    <property type="entry name" value="RNaseH-like_sf"/>
</dbReference>
<evidence type="ECO:0000256" key="2">
    <source>
        <dbReference type="ARBA" id="ARBA00001946"/>
    </source>
</evidence>
<dbReference type="GO" id="GO:0003723">
    <property type="term" value="F:RNA binding"/>
    <property type="evidence" value="ECO:0007669"/>
    <property type="project" value="UniProtKB-UniRule"/>
</dbReference>
<evidence type="ECO:0000256" key="4">
    <source>
        <dbReference type="ARBA" id="ARBA00004496"/>
    </source>
</evidence>
<dbReference type="EC" id="3.1.26.4" evidence="6 14"/>
<comment type="cofactor">
    <cofactor evidence="2">
        <name>Mg(2+)</name>
        <dbReference type="ChEBI" id="CHEBI:18420"/>
    </cofactor>
</comment>
<dbReference type="NCBIfam" id="NF000595">
    <property type="entry name" value="PRK00015.1-3"/>
    <property type="match status" value="1"/>
</dbReference>
<comment type="subcellular location">
    <subcellularLocation>
        <location evidence="4 14">Cytoplasm</location>
    </subcellularLocation>
</comment>
<reference evidence="19" key="1">
    <citation type="submission" date="2016-10" db="EMBL/GenBank/DDBJ databases">
        <authorList>
            <person name="Varghese N."/>
            <person name="Submissions S."/>
        </authorList>
    </citation>
    <scope>NUCLEOTIDE SEQUENCE [LARGE SCALE GENOMIC DNA]</scope>
    <source>
        <strain evidence="19">DSM 29303</strain>
    </source>
</reference>
<evidence type="ECO:0000256" key="9">
    <source>
        <dbReference type="ARBA" id="ARBA00022722"/>
    </source>
</evidence>
<gene>
    <name evidence="14" type="primary">rnhB</name>
    <name evidence="18" type="ORF">SAMN05444276_101915</name>
</gene>
<dbReference type="Gene3D" id="3.30.420.10">
    <property type="entry name" value="Ribonuclease H-like superfamily/Ribonuclease H"/>
    <property type="match status" value="1"/>
</dbReference>
<proteinExistence type="inferred from homology"/>
<name>A0A1H2TDF8_9RHOB</name>
<evidence type="ECO:0000256" key="1">
    <source>
        <dbReference type="ARBA" id="ARBA00000077"/>
    </source>
</evidence>
<feature type="binding site" evidence="14 15">
    <location>
        <position position="125"/>
    </location>
    <ligand>
        <name>a divalent metal cation</name>
        <dbReference type="ChEBI" id="CHEBI:60240"/>
    </ligand>
</feature>
<evidence type="ECO:0000256" key="13">
    <source>
        <dbReference type="ARBA" id="ARBA00023211"/>
    </source>
</evidence>
<feature type="binding site" evidence="14 15">
    <location>
        <position position="35"/>
    </location>
    <ligand>
        <name>a divalent metal cation</name>
        <dbReference type="ChEBI" id="CHEBI:60240"/>
    </ligand>
</feature>
<comment type="cofactor">
    <cofactor evidence="14 15">
        <name>Mn(2+)</name>
        <dbReference type="ChEBI" id="CHEBI:29035"/>
    </cofactor>
    <cofactor evidence="14 15">
        <name>Mg(2+)</name>
        <dbReference type="ChEBI" id="CHEBI:18420"/>
    </cofactor>
    <text evidence="14 15">Manganese or magnesium. Binds 1 divalent metal ion per monomer in the absence of substrate. May bind a second metal ion after substrate binding.</text>
</comment>
<dbReference type="InterPro" id="IPR022898">
    <property type="entry name" value="RNase_HII"/>
</dbReference>
<evidence type="ECO:0000256" key="3">
    <source>
        <dbReference type="ARBA" id="ARBA00004065"/>
    </source>
</evidence>
<evidence type="ECO:0000313" key="18">
    <source>
        <dbReference type="EMBL" id="SDW41735.1"/>
    </source>
</evidence>
<dbReference type="GO" id="GO:0030145">
    <property type="term" value="F:manganese ion binding"/>
    <property type="evidence" value="ECO:0007669"/>
    <property type="project" value="UniProtKB-UniRule"/>
</dbReference>
<dbReference type="InterPro" id="IPR024567">
    <property type="entry name" value="RNase_HII/HIII_dom"/>
</dbReference>
<dbReference type="Proteomes" id="UP000182944">
    <property type="component" value="Unassembled WGS sequence"/>
</dbReference>
<organism evidence="18 19">
    <name type="scientific">Paracoccus sanguinis</name>
    <dbReference type="NCBI Taxonomy" id="1545044"/>
    <lineage>
        <taxon>Bacteria</taxon>
        <taxon>Pseudomonadati</taxon>
        <taxon>Pseudomonadota</taxon>
        <taxon>Alphaproteobacteria</taxon>
        <taxon>Rhodobacterales</taxon>
        <taxon>Paracoccaceae</taxon>
        <taxon>Paracoccus</taxon>
    </lineage>
</organism>
<dbReference type="HAMAP" id="MF_00052_B">
    <property type="entry name" value="RNase_HII_B"/>
    <property type="match status" value="1"/>
</dbReference>
<feature type="domain" description="RNase H type-2" evidence="17">
    <location>
        <begin position="28"/>
        <end position="217"/>
    </location>
</feature>
<keyword evidence="10 14" id="KW-0479">Metal-binding</keyword>
<protein>
    <recommendedName>
        <fullName evidence="7 14">Ribonuclease HII</fullName>
        <shortName evidence="14">RNase HII</shortName>
        <ecNumber evidence="6 14">3.1.26.4</ecNumber>
    </recommendedName>
</protein>
<sequence length="220" mass="23564">MPVSPAPRPRRQRPTLRHERACFAEGATLVCGVDEAGRGPLAGPVTAAAVILPARGIPRGLDDSKKLEAPERARLAARIEACAIWAVAHASVEEIAALNIYHASHLAMCRAVAALAQTPCVVLVDGNRIPRDLDRPARAIVGGDALSLSIAAASILAKVARDRIMVDLAQQHPGYGWERNMGYPTAEHRTALRDLGPTPFHRRGFPAVHKILCPELSLTD</sequence>
<dbReference type="InterPro" id="IPR036397">
    <property type="entry name" value="RNaseH_sf"/>
</dbReference>
<evidence type="ECO:0000256" key="16">
    <source>
        <dbReference type="RuleBase" id="RU003515"/>
    </source>
</evidence>
<evidence type="ECO:0000256" key="10">
    <source>
        <dbReference type="ARBA" id="ARBA00022723"/>
    </source>
</evidence>
<keyword evidence="11 14" id="KW-0255">Endonuclease</keyword>
<evidence type="ECO:0000256" key="12">
    <source>
        <dbReference type="ARBA" id="ARBA00022801"/>
    </source>
</evidence>
<keyword evidence="8 14" id="KW-0963">Cytoplasm</keyword>
<dbReference type="AlphaFoldDB" id="A0A1H2TDF8"/>
<keyword evidence="12 14" id="KW-0378">Hydrolase</keyword>
<dbReference type="PANTHER" id="PTHR10954">
    <property type="entry name" value="RIBONUCLEASE H2 SUBUNIT A"/>
    <property type="match status" value="1"/>
</dbReference>
<evidence type="ECO:0000313" key="19">
    <source>
        <dbReference type="Proteomes" id="UP000182944"/>
    </source>
</evidence>
<keyword evidence="9 14" id="KW-0540">Nuclease</keyword>
<evidence type="ECO:0000256" key="8">
    <source>
        <dbReference type="ARBA" id="ARBA00022490"/>
    </source>
</evidence>
<dbReference type="OrthoDB" id="9803420at2"/>
<dbReference type="PANTHER" id="PTHR10954:SF18">
    <property type="entry name" value="RIBONUCLEASE HII"/>
    <property type="match status" value="1"/>
</dbReference>
<dbReference type="GO" id="GO:0043137">
    <property type="term" value="P:DNA replication, removal of RNA primer"/>
    <property type="evidence" value="ECO:0007669"/>
    <property type="project" value="TreeGrafter"/>
</dbReference>
<dbReference type="RefSeq" id="WP_052176359.1">
    <property type="nucleotide sequence ID" value="NZ_FNNA01000001.1"/>
</dbReference>
<dbReference type="GO" id="GO:0005737">
    <property type="term" value="C:cytoplasm"/>
    <property type="evidence" value="ECO:0007669"/>
    <property type="project" value="UniProtKB-SubCell"/>
</dbReference>
<feature type="binding site" evidence="14 15">
    <location>
        <position position="34"/>
    </location>
    <ligand>
        <name>a divalent metal cation</name>
        <dbReference type="ChEBI" id="CHEBI:60240"/>
    </ligand>
</feature>
<evidence type="ECO:0000256" key="7">
    <source>
        <dbReference type="ARBA" id="ARBA00019179"/>
    </source>
</evidence>
<dbReference type="InterPro" id="IPR001352">
    <property type="entry name" value="RNase_HII/HIII"/>
</dbReference>
<comment type="catalytic activity">
    <reaction evidence="1 14 15 16">
        <text>Endonucleolytic cleavage to 5'-phosphomonoester.</text>
        <dbReference type="EC" id="3.1.26.4"/>
    </reaction>
</comment>
<evidence type="ECO:0000256" key="14">
    <source>
        <dbReference type="HAMAP-Rule" id="MF_00052"/>
    </source>
</evidence>
<dbReference type="GO" id="GO:0004523">
    <property type="term" value="F:RNA-DNA hybrid ribonuclease activity"/>
    <property type="evidence" value="ECO:0007669"/>
    <property type="project" value="UniProtKB-UniRule"/>
</dbReference>
<dbReference type="GO" id="GO:0032299">
    <property type="term" value="C:ribonuclease H2 complex"/>
    <property type="evidence" value="ECO:0007669"/>
    <property type="project" value="TreeGrafter"/>
</dbReference>
<evidence type="ECO:0000256" key="11">
    <source>
        <dbReference type="ARBA" id="ARBA00022759"/>
    </source>
</evidence>
<keyword evidence="19" id="KW-1185">Reference proteome</keyword>
<accession>A0A1H2TDF8</accession>
<keyword evidence="13 14" id="KW-0464">Manganese</keyword>